<dbReference type="EMBL" id="CAAALY010046669">
    <property type="protein sequence ID" value="VEL20486.1"/>
    <property type="molecule type" value="Genomic_DNA"/>
</dbReference>
<dbReference type="OrthoDB" id="6352325at2759"/>
<gene>
    <name evidence="4" type="ORF">PXEA_LOCUS13926</name>
</gene>
<dbReference type="SUPFAM" id="SSF48508">
    <property type="entry name" value="Nuclear receptor ligand-binding domain"/>
    <property type="match status" value="1"/>
</dbReference>
<organism evidence="4 5">
    <name type="scientific">Protopolystoma xenopodis</name>
    <dbReference type="NCBI Taxonomy" id="117903"/>
    <lineage>
        <taxon>Eukaryota</taxon>
        <taxon>Metazoa</taxon>
        <taxon>Spiralia</taxon>
        <taxon>Lophotrochozoa</taxon>
        <taxon>Platyhelminthes</taxon>
        <taxon>Monogenea</taxon>
        <taxon>Polyopisthocotylea</taxon>
        <taxon>Polystomatidea</taxon>
        <taxon>Polystomatidae</taxon>
        <taxon>Protopolystoma</taxon>
    </lineage>
</organism>
<dbReference type="Gene3D" id="1.10.565.10">
    <property type="entry name" value="Retinoid X Receptor"/>
    <property type="match status" value="1"/>
</dbReference>
<comment type="caution">
    <text evidence="4">The sequence shown here is derived from an EMBL/GenBank/DDBJ whole genome shotgun (WGS) entry which is preliminary data.</text>
</comment>
<keyword evidence="1" id="KW-0805">Transcription regulation</keyword>
<sequence length="230" mass="25589">MLVFVLSYLYPKANIYGLIVLYSSFFFEPGIRKLRYPVVQADGSLTTVTVSMLDDVVRAPTSHPLAEPVATDTITSNNGHVIGQGSSTSLTRTIGLREDFELYKANTLAAFDYLADLAHGDDLLRVTLLAVKLFAEDALPHEMRGLVGAARQAYLVFLWHYLRWRCGPRRLRQATELYARLLIAFVDLRTLELRMTEFAKLLSLEGLSPLMREVCSQRAAATGSSATSRG</sequence>
<proteinExistence type="predicted"/>
<name>A0A3S4ZUY6_9PLAT</name>
<keyword evidence="2" id="KW-0804">Transcription</keyword>
<evidence type="ECO:0000256" key="3">
    <source>
        <dbReference type="ARBA" id="ARBA00023170"/>
    </source>
</evidence>
<evidence type="ECO:0000256" key="1">
    <source>
        <dbReference type="ARBA" id="ARBA00023015"/>
    </source>
</evidence>
<dbReference type="InterPro" id="IPR035500">
    <property type="entry name" value="NHR-like_dom_sf"/>
</dbReference>
<evidence type="ECO:0000256" key="2">
    <source>
        <dbReference type="ARBA" id="ARBA00023163"/>
    </source>
</evidence>
<evidence type="ECO:0000313" key="4">
    <source>
        <dbReference type="EMBL" id="VEL20486.1"/>
    </source>
</evidence>
<keyword evidence="5" id="KW-1185">Reference proteome</keyword>
<protein>
    <submittedName>
        <fullName evidence="4">Uncharacterized protein</fullName>
    </submittedName>
</protein>
<reference evidence="4" key="1">
    <citation type="submission" date="2018-11" db="EMBL/GenBank/DDBJ databases">
        <authorList>
            <consortium name="Pathogen Informatics"/>
        </authorList>
    </citation>
    <scope>NUCLEOTIDE SEQUENCE</scope>
</reference>
<evidence type="ECO:0000313" key="5">
    <source>
        <dbReference type="Proteomes" id="UP000784294"/>
    </source>
</evidence>
<dbReference type="AlphaFoldDB" id="A0A3S4ZUY6"/>
<keyword evidence="3" id="KW-0675">Receptor</keyword>
<dbReference type="Proteomes" id="UP000784294">
    <property type="component" value="Unassembled WGS sequence"/>
</dbReference>
<accession>A0A3S4ZUY6</accession>